<dbReference type="GO" id="GO:0000731">
    <property type="term" value="P:DNA synthesis involved in DNA repair"/>
    <property type="evidence" value="ECO:0007669"/>
    <property type="project" value="TreeGrafter"/>
</dbReference>
<dbReference type="GO" id="GO:0016887">
    <property type="term" value="F:ATP hydrolysis activity"/>
    <property type="evidence" value="ECO:0007669"/>
    <property type="project" value="InterPro"/>
</dbReference>
<gene>
    <name evidence="8" type="ORF">MAMT_02052</name>
</gene>
<name>A0A5E6MFY5_9BACT</name>
<dbReference type="CDD" id="cd00009">
    <property type="entry name" value="AAA"/>
    <property type="match status" value="1"/>
</dbReference>
<keyword evidence="4" id="KW-0547">Nucleotide-binding</keyword>
<dbReference type="InterPro" id="IPR008921">
    <property type="entry name" value="DNA_pol3_clamp-load_cplx_C"/>
</dbReference>
<evidence type="ECO:0000313" key="9">
    <source>
        <dbReference type="Proteomes" id="UP000334923"/>
    </source>
</evidence>
<dbReference type="AlphaFoldDB" id="A0A5E6MFY5"/>
<comment type="similarity">
    <text evidence="2">Belongs to the AAA ATPase family. RarA/MGS1/WRNIP1 subfamily.</text>
</comment>
<dbReference type="Gene3D" id="3.40.50.300">
    <property type="entry name" value="P-loop containing nucleotide triphosphate hydrolases"/>
    <property type="match status" value="1"/>
</dbReference>
<dbReference type="CDD" id="cd18139">
    <property type="entry name" value="HLD_clamp_RarA"/>
    <property type="match status" value="1"/>
</dbReference>
<dbReference type="SUPFAM" id="SSF52540">
    <property type="entry name" value="P-loop containing nucleoside triphosphate hydrolases"/>
    <property type="match status" value="1"/>
</dbReference>
<dbReference type="EMBL" id="CABFVA020000116">
    <property type="protein sequence ID" value="VVM08011.1"/>
    <property type="molecule type" value="Genomic_DNA"/>
</dbReference>
<dbReference type="Pfam" id="PF12002">
    <property type="entry name" value="MgsA_C"/>
    <property type="match status" value="1"/>
</dbReference>
<dbReference type="Gene3D" id="1.10.3710.10">
    <property type="entry name" value="DNA polymerase III clamp loader subunits, C-terminal domain"/>
    <property type="match status" value="1"/>
</dbReference>
<evidence type="ECO:0000256" key="6">
    <source>
        <dbReference type="SAM" id="MobiDB-lite"/>
    </source>
</evidence>
<evidence type="ECO:0000256" key="4">
    <source>
        <dbReference type="ARBA" id="ARBA00022741"/>
    </source>
</evidence>
<keyword evidence="9" id="KW-1185">Reference proteome</keyword>
<dbReference type="InterPro" id="IPR003959">
    <property type="entry name" value="ATPase_AAA_core"/>
</dbReference>
<dbReference type="SUPFAM" id="SSF48019">
    <property type="entry name" value="post-AAA+ oligomerization domain-like"/>
    <property type="match status" value="1"/>
</dbReference>
<dbReference type="GO" id="GO:0003677">
    <property type="term" value="F:DNA binding"/>
    <property type="evidence" value="ECO:0007669"/>
    <property type="project" value="InterPro"/>
</dbReference>
<evidence type="ECO:0000256" key="1">
    <source>
        <dbReference type="ARBA" id="ARBA00002393"/>
    </source>
</evidence>
<dbReference type="FunFam" id="1.20.272.10:FF:000001">
    <property type="entry name" value="Putative AAA family ATPase"/>
    <property type="match status" value="1"/>
</dbReference>
<evidence type="ECO:0000256" key="3">
    <source>
        <dbReference type="ARBA" id="ARBA00020776"/>
    </source>
</evidence>
<proteinExistence type="inferred from homology"/>
<dbReference type="Gene3D" id="1.20.272.10">
    <property type="match status" value="1"/>
</dbReference>
<protein>
    <recommendedName>
        <fullName evidence="3">Replication-associated recombination protein A</fullName>
    </recommendedName>
</protein>
<dbReference type="Pfam" id="PF16193">
    <property type="entry name" value="AAA_assoc_2"/>
    <property type="match status" value="1"/>
</dbReference>
<dbReference type="InterPro" id="IPR032423">
    <property type="entry name" value="AAA_assoc_2"/>
</dbReference>
<dbReference type="PANTHER" id="PTHR13779">
    <property type="entry name" value="WERNER HELICASE-INTERACTING PROTEIN 1 FAMILY MEMBER"/>
    <property type="match status" value="1"/>
</dbReference>
<dbReference type="RefSeq" id="WP_246186644.1">
    <property type="nucleotide sequence ID" value="NZ_CABFVA020000116.1"/>
</dbReference>
<dbReference type="InterPro" id="IPR027417">
    <property type="entry name" value="P-loop_NTPase"/>
</dbReference>
<reference evidence="8 9" key="1">
    <citation type="submission" date="2019-09" db="EMBL/GenBank/DDBJ databases">
        <authorList>
            <person name="Cremers G."/>
        </authorList>
    </citation>
    <scope>NUCLEOTIDE SEQUENCE [LARGE SCALE GENOMIC DNA]</scope>
    <source>
        <strain evidence="8">4A</strain>
    </source>
</reference>
<evidence type="ECO:0000256" key="2">
    <source>
        <dbReference type="ARBA" id="ARBA00008959"/>
    </source>
</evidence>
<dbReference type="InterPro" id="IPR051314">
    <property type="entry name" value="AAA_ATPase_RarA/MGS1/WRNIP1"/>
</dbReference>
<accession>A0A5E6MFY5</accession>
<organism evidence="8 9">
    <name type="scientific">Methylacidimicrobium tartarophylax</name>
    <dbReference type="NCBI Taxonomy" id="1041768"/>
    <lineage>
        <taxon>Bacteria</taxon>
        <taxon>Pseudomonadati</taxon>
        <taxon>Verrucomicrobiota</taxon>
        <taxon>Methylacidimicrobium</taxon>
    </lineage>
</organism>
<dbReference type="GO" id="GO:0005524">
    <property type="term" value="F:ATP binding"/>
    <property type="evidence" value="ECO:0007669"/>
    <property type="project" value="UniProtKB-KW"/>
</dbReference>
<dbReference type="Proteomes" id="UP000334923">
    <property type="component" value="Unassembled WGS sequence"/>
</dbReference>
<dbReference type="InterPro" id="IPR003593">
    <property type="entry name" value="AAA+_ATPase"/>
</dbReference>
<keyword evidence="5" id="KW-0067">ATP-binding</keyword>
<feature type="region of interest" description="Disordered" evidence="6">
    <location>
        <begin position="432"/>
        <end position="457"/>
    </location>
</feature>
<comment type="function">
    <text evidence="1">DNA-dependent ATPase that plays important roles in cellular responses to stalled DNA replication processes.</text>
</comment>
<dbReference type="GO" id="GO:0008047">
    <property type="term" value="F:enzyme activator activity"/>
    <property type="evidence" value="ECO:0007669"/>
    <property type="project" value="TreeGrafter"/>
</dbReference>
<dbReference type="GO" id="GO:0017116">
    <property type="term" value="F:single-stranded DNA helicase activity"/>
    <property type="evidence" value="ECO:0007669"/>
    <property type="project" value="TreeGrafter"/>
</dbReference>
<dbReference type="InterPro" id="IPR021886">
    <property type="entry name" value="MgsA_C"/>
</dbReference>
<dbReference type="Gene3D" id="1.10.8.60">
    <property type="match status" value="1"/>
</dbReference>
<feature type="domain" description="AAA+ ATPase" evidence="7">
    <location>
        <begin position="54"/>
        <end position="171"/>
    </location>
</feature>
<dbReference type="PANTHER" id="PTHR13779:SF7">
    <property type="entry name" value="ATPASE WRNIP1"/>
    <property type="match status" value="1"/>
</dbReference>
<evidence type="ECO:0000256" key="5">
    <source>
        <dbReference type="ARBA" id="ARBA00022840"/>
    </source>
</evidence>
<sequence length="457" mass="50038">MDELFPIASVTASPVSEVAPLAVRLRPRGLEEIVGQESLLAPGKPLRRLVDADRLGSVILFGPPGSGKTSFAEAVACATKRPFTRLNAADSGVPELRKILERASVHFSRRGEPTILFLDEIHRFNRAQQDSLLSGVEEGVIRLIGATTHNPCFALSAPLLSRSQVFEFTPLSATQLDQILSRALEDSERGLGRFQCRLDPLARQHLLAAAQGDARRLLNALEVAVLSTPPSPDGNIEIDREAAENSCRRKMPRYDRDQDEHYDTISAFIKSVRGGDPDSSLYWLAKMLVAGEDPRFIARRLVILASEDVGLAEPSALPLAVAACQAVEQIGMPEGRIPLAEAVIYLATLPKSNSAYAAINRAIEAVEKGETVSVPPSLRDAHYAGAARLGRGVGYQYSHDYPEAISPQDYGIVPGRFYEPIHRGEEKEMAERLKRWRALRSSTTREPEGRPSSPEKQ</sequence>
<evidence type="ECO:0000259" key="7">
    <source>
        <dbReference type="SMART" id="SM00382"/>
    </source>
</evidence>
<feature type="compositionally biased region" description="Basic and acidic residues" evidence="6">
    <location>
        <begin position="443"/>
        <end position="457"/>
    </location>
</feature>
<dbReference type="Pfam" id="PF00004">
    <property type="entry name" value="AAA"/>
    <property type="match status" value="1"/>
</dbReference>
<dbReference type="SMART" id="SM00382">
    <property type="entry name" value="AAA"/>
    <property type="match status" value="1"/>
</dbReference>
<dbReference type="GO" id="GO:0006261">
    <property type="term" value="P:DNA-templated DNA replication"/>
    <property type="evidence" value="ECO:0007669"/>
    <property type="project" value="TreeGrafter"/>
</dbReference>
<evidence type="ECO:0000313" key="8">
    <source>
        <dbReference type="EMBL" id="VVM08011.1"/>
    </source>
</evidence>